<reference evidence="2" key="1">
    <citation type="submission" date="2022-11" db="UniProtKB">
        <authorList>
            <consortium name="WormBaseParasite"/>
        </authorList>
    </citation>
    <scope>IDENTIFICATION</scope>
</reference>
<proteinExistence type="predicted"/>
<dbReference type="Proteomes" id="UP000887565">
    <property type="component" value="Unplaced"/>
</dbReference>
<evidence type="ECO:0000313" key="1">
    <source>
        <dbReference type="Proteomes" id="UP000887565"/>
    </source>
</evidence>
<name>A0A915JKK2_ROMCU</name>
<organism evidence="1 2">
    <name type="scientific">Romanomermis culicivorax</name>
    <name type="common">Nematode worm</name>
    <dbReference type="NCBI Taxonomy" id="13658"/>
    <lineage>
        <taxon>Eukaryota</taxon>
        <taxon>Metazoa</taxon>
        <taxon>Ecdysozoa</taxon>
        <taxon>Nematoda</taxon>
        <taxon>Enoplea</taxon>
        <taxon>Dorylaimia</taxon>
        <taxon>Mermithida</taxon>
        <taxon>Mermithoidea</taxon>
        <taxon>Mermithidae</taxon>
        <taxon>Romanomermis</taxon>
    </lineage>
</organism>
<evidence type="ECO:0000313" key="2">
    <source>
        <dbReference type="WBParaSite" id="nRc.2.0.1.t26724-RA"/>
    </source>
</evidence>
<accession>A0A915JKK2</accession>
<dbReference type="WBParaSite" id="nRc.2.0.1.t26724-RA">
    <property type="protein sequence ID" value="nRc.2.0.1.t26724-RA"/>
    <property type="gene ID" value="nRc.2.0.1.g26724"/>
</dbReference>
<protein>
    <submittedName>
        <fullName evidence="2">Uncharacterized protein</fullName>
    </submittedName>
</protein>
<keyword evidence="1" id="KW-1185">Reference proteome</keyword>
<sequence length="139" mass="15403">MTTTAKNKNPTNAMKKIYQITGSKALAFNPKPENNTQIVSTDPQAATALASRNPLAFAPKRFCSEHLRHLPKSTIPGAMGTTYSLQCRASSIRYNTYRFIACQFSVLRATTSPTRVTPAHGRIHAGPRNAHYQSIDFHR</sequence>
<dbReference type="AlphaFoldDB" id="A0A915JKK2"/>